<dbReference type="SUPFAM" id="SSF46785">
    <property type="entry name" value="Winged helix' DNA-binding domain"/>
    <property type="match status" value="1"/>
</dbReference>
<dbReference type="Gene3D" id="3.40.190.290">
    <property type="match status" value="1"/>
</dbReference>
<keyword evidence="2" id="KW-0805">Transcription regulation</keyword>
<dbReference type="PANTHER" id="PTHR30346">
    <property type="entry name" value="TRANSCRIPTIONAL DUAL REGULATOR HCAR-RELATED"/>
    <property type="match status" value="1"/>
</dbReference>
<sequence>MDLDATPFRAFVKVAEHGSFTRAASELNISQPALSAMIKEMERRLGFRLFDRTSRRVSMTREGQALLVNAKRVVLEHDWALQRAREIRSNDLRLAVPNMAPMIAEHVALTEAFAAFRPQARTDVLALAPSRLYRAVRDDQADLALTLEPSAQEELSPINMTLGAEFETQVLATRPVGLLAPPGHPLAASGRARETALKGMPIAVVGRAHGGPLASAISRWLTELGADLVRSGEADAISLMRLALRSGVAAVDIGWFDMARPVVAPSLRPVVIEGRRLASDLVMIRRQRAPRLLAETFWRFAEARAGTGAEAPSLAAT</sequence>
<name>A0A1H2QH90_9RHOB</name>
<dbReference type="CDD" id="cd05466">
    <property type="entry name" value="PBP2_LTTR_substrate"/>
    <property type="match status" value="1"/>
</dbReference>
<evidence type="ECO:0000256" key="1">
    <source>
        <dbReference type="ARBA" id="ARBA00009437"/>
    </source>
</evidence>
<dbReference type="GO" id="GO:0032993">
    <property type="term" value="C:protein-DNA complex"/>
    <property type="evidence" value="ECO:0007669"/>
    <property type="project" value="TreeGrafter"/>
</dbReference>
<evidence type="ECO:0000256" key="3">
    <source>
        <dbReference type="ARBA" id="ARBA00023125"/>
    </source>
</evidence>
<comment type="similarity">
    <text evidence="1">Belongs to the LysR transcriptional regulatory family.</text>
</comment>
<accession>A0A1H2QH90</accession>
<dbReference type="Gene3D" id="1.10.10.10">
    <property type="entry name" value="Winged helix-like DNA-binding domain superfamily/Winged helix DNA-binding domain"/>
    <property type="match status" value="1"/>
</dbReference>
<evidence type="ECO:0000313" key="7">
    <source>
        <dbReference type="Proteomes" id="UP000199118"/>
    </source>
</evidence>
<keyword evidence="3 6" id="KW-0238">DNA-binding</keyword>
<dbReference type="PROSITE" id="PS50931">
    <property type="entry name" value="HTH_LYSR"/>
    <property type="match status" value="1"/>
</dbReference>
<dbReference type="InterPro" id="IPR005119">
    <property type="entry name" value="LysR_subst-bd"/>
</dbReference>
<dbReference type="Proteomes" id="UP000199118">
    <property type="component" value="Unassembled WGS sequence"/>
</dbReference>
<dbReference type="PANTHER" id="PTHR30346:SF9">
    <property type="entry name" value="LYSR FAMILY TRANSCRIPTIONAL REGULATOR"/>
    <property type="match status" value="1"/>
</dbReference>
<dbReference type="STRING" id="356660.SAMN05444336_10145"/>
<dbReference type="Pfam" id="PF00126">
    <property type="entry name" value="HTH_1"/>
    <property type="match status" value="1"/>
</dbReference>
<dbReference type="InterPro" id="IPR036390">
    <property type="entry name" value="WH_DNA-bd_sf"/>
</dbReference>
<feature type="domain" description="HTH lysR-type" evidence="5">
    <location>
        <begin position="1"/>
        <end position="60"/>
    </location>
</feature>
<keyword evidence="7" id="KW-1185">Reference proteome</keyword>
<dbReference type="SUPFAM" id="SSF53850">
    <property type="entry name" value="Periplasmic binding protein-like II"/>
    <property type="match status" value="1"/>
</dbReference>
<dbReference type="RefSeq" id="WP_176954573.1">
    <property type="nucleotide sequence ID" value="NZ_FNMZ01000001.1"/>
</dbReference>
<proteinExistence type="inferred from homology"/>
<dbReference type="EMBL" id="FNMZ01000001">
    <property type="protein sequence ID" value="SDW06228.1"/>
    <property type="molecule type" value="Genomic_DNA"/>
</dbReference>
<dbReference type="GO" id="GO:0003677">
    <property type="term" value="F:DNA binding"/>
    <property type="evidence" value="ECO:0007669"/>
    <property type="project" value="UniProtKB-KW"/>
</dbReference>
<reference evidence="6 7" key="1">
    <citation type="submission" date="2016-10" db="EMBL/GenBank/DDBJ databases">
        <authorList>
            <person name="de Groot N.N."/>
        </authorList>
    </citation>
    <scope>NUCLEOTIDE SEQUENCE [LARGE SCALE GENOMIC DNA]</scope>
    <source>
        <strain evidence="6 7">DSM 17890</strain>
    </source>
</reference>
<evidence type="ECO:0000259" key="5">
    <source>
        <dbReference type="PROSITE" id="PS50931"/>
    </source>
</evidence>
<protein>
    <submittedName>
        <fullName evidence="6">DNA-binding transcriptional regulator, LysR family</fullName>
    </submittedName>
</protein>
<dbReference type="GO" id="GO:0003700">
    <property type="term" value="F:DNA-binding transcription factor activity"/>
    <property type="evidence" value="ECO:0007669"/>
    <property type="project" value="InterPro"/>
</dbReference>
<dbReference type="InterPro" id="IPR000847">
    <property type="entry name" value="LysR_HTH_N"/>
</dbReference>
<dbReference type="Pfam" id="PF03466">
    <property type="entry name" value="LysR_substrate"/>
    <property type="match status" value="1"/>
</dbReference>
<dbReference type="InterPro" id="IPR036388">
    <property type="entry name" value="WH-like_DNA-bd_sf"/>
</dbReference>
<dbReference type="FunFam" id="1.10.10.10:FF:000001">
    <property type="entry name" value="LysR family transcriptional regulator"/>
    <property type="match status" value="1"/>
</dbReference>
<organism evidence="6 7">
    <name type="scientific">Albimonas donghaensis</name>
    <dbReference type="NCBI Taxonomy" id="356660"/>
    <lineage>
        <taxon>Bacteria</taxon>
        <taxon>Pseudomonadati</taxon>
        <taxon>Pseudomonadota</taxon>
        <taxon>Alphaproteobacteria</taxon>
        <taxon>Rhodobacterales</taxon>
        <taxon>Paracoccaceae</taxon>
        <taxon>Albimonas</taxon>
    </lineage>
</organism>
<evidence type="ECO:0000256" key="4">
    <source>
        <dbReference type="ARBA" id="ARBA00023163"/>
    </source>
</evidence>
<evidence type="ECO:0000313" key="6">
    <source>
        <dbReference type="EMBL" id="SDW06228.1"/>
    </source>
</evidence>
<dbReference type="PRINTS" id="PR00039">
    <property type="entry name" value="HTHLYSR"/>
</dbReference>
<dbReference type="AlphaFoldDB" id="A0A1H2QH90"/>
<evidence type="ECO:0000256" key="2">
    <source>
        <dbReference type="ARBA" id="ARBA00023015"/>
    </source>
</evidence>
<keyword evidence="4" id="KW-0804">Transcription</keyword>
<gene>
    <name evidence="6" type="ORF">SAMN05444336_10145</name>
</gene>